<reference evidence="1 2" key="1">
    <citation type="submission" date="2019-08" db="EMBL/GenBank/DDBJ databases">
        <authorList>
            <person name="Liang Q."/>
        </authorList>
    </citation>
    <scope>NUCLEOTIDE SEQUENCE [LARGE SCALE GENOMIC DNA]</scope>
    <source>
        <strain evidence="1 2">V1718</strain>
    </source>
</reference>
<dbReference type="OrthoDB" id="5382835at2"/>
<dbReference type="AlphaFoldDB" id="A0A5B8XZH3"/>
<dbReference type="Proteomes" id="UP000321595">
    <property type="component" value="Chromosome"/>
</dbReference>
<name>A0A5B8XZH3_9DELT</name>
<organism evidence="1 2">
    <name type="scientific">Microvenator marinus</name>
    <dbReference type="NCBI Taxonomy" id="2600177"/>
    <lineage>
        <taxon>Bacteria</taxon>
        <taxon>Deltaproteobacteria</taxon>
        <taxon>Bradymonadales</taxon>
        <taxon>Microvenatoraceae</taxon>
        <taxon>Microvenator</taxon>
    </lineage>
</organism>
<accession>A0A5B8XZH3</accession>
<keyword evidence="2" id="KW-1185">Reference proteome</keyword>
<protein>
    <submittedName>
        <fullName evidence="1">Uncharacterized protein</fullName>
    </submittedName>
</protein>
<evidence type="ECO:0000313" key="2">
    <source>
        <dbReference type="Proteomes" id="UP000321595"/>
    </source>
</evidence>
<dbReference type="RefSeq" id="WP_146961570.1">
    <property type="nucleotide sequence ID" value="NZ_CP042467.1"/>
</dbReference>
<proteinExistence type="predicted"/>
<gene>
    <name evidence="1" type="ORF">FRD01_16500</name>
</gene>
<sequence length="163" mass="16730">MRWSLLGLVFLFGCPAEGEIGLEEEDMAQAQDVGSDFGVVDLGADADFDASDAEDLGPEYGGPCNPFAQDCEFGKCIPQAAGGGFCAPENVNLELGEACQTTTECIKGAFCADLRGEGPTCWEICQIDAIEGGAADTCSTGACVARVDTYQGLGLCASSASGM</sequence>
<dbReference type="EMBL" id="CP042467">
    <property type="protein sequence ID" value="QED28809.1"/>
    <property type="molecule type" value="Genomic_DNA"/>
</dbReference>
<evidence type="ECO:0000313" key="1">
    <source>
        <dbReference type="EMBL" id="QED28809.1"/>
    </source>
</evidence>
<dbReference type="KEGG" id="bbae:FRD01_16500"/>